<dbReference type="Pfam" id="PF02517">
    <property type="entry name" value="Rce1-like"/>
    <property type="match status" value="1"/>
</dbReference>
<proteinExistence type="predicted"/>
<accession>A0A4Y5Z154</accession>
<feature type="transmembrane region" description="Helical" evidence="1">
    <location>
        <begin position="390"/>
        <end position="423"/>
    </location>
</feature>
<feature type="transmembrane region" description="Helical" evidence="1">
    <location>
        <begin position="360"/>
        <end position="383"/>
    </location>
</feature>
<name>A0A4Y5Z154_9GAMM</name>
<gene>
    <name evidence="3" type="ORF">FIV34_07160</name>
</gene>
<dbReference type="GO" id="GO:0004175">
    <property type="term" value="F:endopeptidase activity"/>
    <property type="evidence" value="ECO:0007669"/>
    <property type="project" value="UniProtKB-ARBA"/>
</dbReference>
<organism evidence="3 4">
    <name type="scientific">Luteibacter pinisoli</name>
    <dbReference type="NCBI Taxonomy" id="2589080"/>
    <lineage>
        <taxon>Bacteria</taxon>
        <taxon>Pseudomonadati</taxon>
        <taxon>Pseudomonadota</taxon>
        <taxon>Gammaproteobacteria</taxon>
        <taxon>Lysobacterales</taxon>
        <taxon>Rhodanobacteraceae</taxon>
        <taxon>Luteibacter</taxon>
    </lineage>
</organism>
<evidence type="ECO:0000256" key="1">
    <source>
        <dbReference type="SAM" id="Phobius"/>
    </source>
</evidence>
<dbReference type="AlphaFoldDB" id="A0A4Y5Z154"/>
<evidence type="ECO:0000259" key="2">
    <source>
        <dbReference type="Pfam" id="PF02517"/>
    </source>
</evidence>
<dbReference type="RefSeq" id="WP_139981052.1">
    <property type="nucleotide sequence ID" value="NZ_CP041046.1"/>
</dbReference>
<feature type="transmembrane region" description="Helical" evidence="1">
    <location>
        <begin position="272"/>
        <end position="291"/>
    </location>
</feature>
<dbReference type="GO" id="GO:0080120">
    <property type="term" value="P:CAAX-box protein maturation"/>
    <property type="evidence" value="ECO:0007669"/>
    <property type="project" value="UniProtKB-ARBA"/>
</dbReference>
<reference evidence="3 4" key="1">
    <citation type="submission" date="2019-06" db="EMBL/GenBank/DDBJ databases">
        <title>A complete genome sequence for Luteibacter pinisoli MAH-14.</title>
        <authorList>
            <person name="Baltrus D.A."/>
        </authorList>
    </citation>
    <scope>NUCLEOTIDE SEQUENCE [LARGE SCALE GENOMIC DNA]</scope>
    <source>
        <strain evidence="3 4">MAH-14</strain>
    </source>
</reference>
<dbReference type="InterPro" id="IPR003675">
    <property type="entry name" value="Rce1/LyrA-like_dom"/>
</dbReference>
<dbReference type="OrthoDB" id="5946873at2"/>
<feature type="transmembrane region" description="Helical" evidence="1">
    <location>
        <begin position="240"/>
        <end position="260"/>
    </location>
</feature>
<feature type="transmembrane region" description="Helical" evidence="1">
    <location>
        <begin position="297"/>
        <end position="319"/>
    </location>
</feature>
<dbReference type="Proteomes" id="UP000316093">
    <property type="component" value="Chromosome"/>
</dbReference>
<keyword evidence="1" id="KW-1133">Transmembrane helix</keyword>
<evidence type="ECO:0000313" key="3">
    <source>
        <dbReference type="EMBL" id="QDE38992.1"/>
    </source>
</evidence>
<protein>
    <recommendedName>
        <fullName evidence="2">CAAX prenyl protease 2/Lysostaphin resistance protein A-like domain-containing protein</fullName>
    </recommendedName>
</protein>
<sequence length="464" mass="48854">MPSRRYRLIALAMAALAIAAFFVLPLLAARVVRGALETAGADDRAAYESGASPWSWRFRSDDDVVAGKAFGGGRLVAGAHGLDVVAEGDGRGEIGFPLTRQADLRRLNLLRISATAPAGAFGLSVRPTLASPLVKASLTSLDGPIPLDRLAWHDSVGHDVAPPERAAMLRLAFTLPPGTTLTLHGAGLARSGGLTPGTGMPVPSGLTAEGLLHWRDRQRVVDPLVTFGARPAPVARAAGWAWVPATAYLLLLAGGVVAAQRRRGSATRTSDLLDAGLILLGPLWLIAGLGLGPHPDLAGVVMFAAGVAYGLFLTLSRALPAWHWRGGWRMAGWPLLAIPVALGIAVVAGHAPAWPSVARALLYIGWAFFQQWLMLAVVASLLARALPRPAAVLLTALAFALLHTPNGLLMQLCFVAELAWAWWYLHHRALLPVAIAHATCAVLMQACMAGGILRSLEVSARFLS</sequence>
<dbReference type="EMBL" id="CP041046">
    <property type="protein sequence ID" value="QDE38992.1"/>
    <property type="molecule type" value="Genomic_DNA"/>
</dbReference>
<keyword evidence="1" id="KW-0812">Transmembrane</keyword>
<feature type="transmembrane region" description="Helical" evidence="1">
    <location>
        <begin position="331"/>
        <end position="354"/>
    </location>
</feature>
<feature type="domain" description="CAAX prenyl protease 2/Lysostaphin resistance protein A-like" evidence="2">
    <location>
        <begin position="358"/>
        <end position="441"/>
    </location>
</feature>
<evidence type="ECO:0000313" key="4">
    <source>
        <dbReference type="Proteomes" id="UP000316093"/>
    </source>
</evidence>
<keyword evidence="1" id="KW-0472">Membrane</keyword>
<feature type="transmembrane region" description="Helical" evidence="1">
    <location>
        <begin position="429"/>
        <end position="453"/>
    </location>
</feature>
<dbReference type="KEGG" id="lpy:FIV34_07160"/>
<keyword evidence="4" id="KW-1185">Reference proteome</keyword>